<evidence type="ECO:0000313" key="1">
    <source>
        <dbReference type="EMBL" id="MQR51596.1"/>
    </source>
</evidence>
<dbReference type="InterPro" id="IPR016084">
    <property type="entry name" value="Haem_Oase-like_multi-hlx"/>
</dbReference>
<comment type="caution">
    <text evidence="1">The sequence shown here is derived from an EMBL/GenBank/DDBJ whole genome shotgun (WGS) entry which is preliminary data.</text>
</comment>
<reference evidence="2 6" key="3">
    <citation type="submission" date="2020-02" db="EMBL/GenBank/DDBJ databases">
        <title>Whole genome shot-gun sequencing of clinical Carbapenem resistant A. baumannii.</title>
        <authorList>
            <person name="Veeraraghavan B."/>
            <person name="Mathur P."/>
            <person name="Vijayakumar S."/>
            <person name="Vasudevan K."/>
            <person name="Lincy M."/>
            <person name="Kirubananthan A."/>
        </authorList>
    </citation>
    <scope>NUCLEOTIDE SEQUENCE [LARGE SCALE GENOMIC DNA]</scope>
    <source>
        <strain evidence="2 6">SP816</strain>
    </source>
</reference>
<dbReference type="GO" id="GO:0006788">
    <property type="term" value="P:heme oxidation"/>
    <property type="evidence" value="ECO:0007669"/>
    <property type="project" value="InterPro"/>
</dbReference>
<organism evidence="1 5">
    <name type="scientific">Acinetobacter baumannii</name>
    <dbReference type="NCBI Taxonomy" id="470"/>
    <lineage>
        <taxon>Bacteria</taxon>
        <taxon>Pseudomonadati</taxon>
        <taxon>Pseudomonadota</taxon>
        <taxon>Gammaproteobacteria</taxon>
        <taxon>Moraxellales</taxon>
        <taxon>Moraxellaceae</taxon>
        <taxon>Acinetobacter</taxon>
        <taxon>Acinetobacter calcoaceticus/baumannii complex</taxon>
    </lineage>
</organism>
<dbReference type="Proteomes" id="UP000268239">
    <property type="component" value="Unassembled WGS sequence"/>
</dbReference>
<name>A0A5N5XU02_ACIBA</name>
<evidence type="ECO:0000313" key="3">
    <source>
        <dbReference type="EMBL" id="RTQ84505.1"/>
    </source>
</evidence>
<dbReference type="GO" id="GO:0004392">
    <property type="term" value="F:heme oxygenase (decyclizing) activity"/>
    <property type="evidence" value="ECO:0007669"/>
    <property type="project" value="InterPro"/>
</dbReference>
<accession>A0A5N5XU02</accession>
<dbReference type="RefSeq" id="WP_001052939.1">
    <property type="nucleotide sequence ID" value="NZ_CAJHGJ010000035.1"/>
</dbReference>
<dbReference type="EMBL" id="JAAGTY010000043">
    <property type="protein sequence ID" value="NDW43209.1"/>
    <property type="molecule type" value="Genomic_DNA"/>
</dbReference>
<gene>
    <name evidence="3" type="ORF">EJ062_02145</name>
    <name evidence="1" type="ORF">F2P40_20095</name>
    <name evidence="2" type="ORF">G3N53_19245</name>
</gene>
<reference evidence="3 4" key="1">
    <citation type="submission" date="2018-12" db="EMBL/GenBank/DDBJ databases">
        <title>Draft Genome Sequences Human Pathogenic Acinetobacter baumannii Strains.</title>
        <authorList>
            <person name="Madhi M."/>
            <person name="Ronco T."/>
            <person name="Olsen R.H."/>
            <person name="Hassani A."/>
        </authorList>
    </citation>
    <scope>NUCLEOTIDE SEQUENCE [LARGE SCALE GENOMIC DNA]</scope>
    <source>
        <strain evidence="3 4">AB3</strain>
    </source>
</reference>
<dbReference type="EMBL" id="WIOC01000048">
    <property type="protein sequence ID" value="MQR51596.1"/>
    <property type="molecule type" value="Genomic_DNA"/>
</dbReference>
<sequence>MNLPLSEALKKYSRQTHDSVDALVLSMHPFASVENYSKFLQAQDIFQKTLKPIYDDLDWNYKIEGLSQLSRLKQISKDMQDLNVDPVSMVEEQPNPSGFEAIGWLYCSEGSNLGAAILCKEAQKLNLSDSYGARHLAAHEEGRMRHWRKFKEQLDGLELTSEQRQQALQGAEDAFAFFKRVIRQVNPRGTK</sequence>
<evidence type="ECO:0000313" key="6">
    <source>
        <dbReference type="Proteomes" id="UP000470018"/>
    </source>
</evidence>
<dbReference type="Pfam" id="PF01126">
    <property type="entry name" value="Heme_oxygenase"/>
    <property type="match status" value="1"/>
</dbReference>
<dbReference type="SUPFAM" id="SSF48613">
    <property type="entry name" value="Heme oxygenase-like"/>
    <property type="match status" value="1"/>
</dbReference>
<evidence type="ECO:0000313" key="5">
    <source>
        <dbReference type="Proteomes" id="UP000461234"/>
    </source>
</evidence>
<proteinExistence type="predicted"/>
<dbReference type="Proteomes" id="UP000461234">
    <property type="component" value="Unassembled WGS sequence"/>
</dbReference>
<dbReference type="Proteomes" id="UP000470018">
    <property type="component" value="Unassembled WGS sequence"/>
</dbReference>
<evidence type="ECO:0000313" key="2">
    <source>
        <dbReference type="EMBL" id="NDW43209.1"/>
    </source>
</evidence>
<dbReference type="AlphaFoldDB" id="A0A5N5XU02"/>
<dbReference type="EMBL" id="RXLU01000008">
    <property type="protein sequence ID" value="RTQ84505.1"/>
    <property type="molecule type" value="Genomic_DNA"/>
</dbReference>
<dbReference type="InterPro" id="IPR016053">
    <property type="entry name" value="Haem_Oase-like"/>
</dbReference>
<dbReference type="Gene3D" id="1.20.910.10">
    <property type="entry name" value="Heme oxygenase-like"/>
    <property type="match status" value="1"/>
</dbReference>
<dbReference type="CDD" id="cd19166">
    <property type="entry name" value="HemeO-bac"/>
    <property type="match status" value="1"/>
</dbReference>
<evidence type="ECO:0000313" key="4">
    <source>
        <dbReference type="Proteomes" id="UP000268239"/>
    </source>
</evidence>
<protein>
    <submittedName>
        <fullName evidence="1">Biliverdin-producing heme oxygenase</fullName>
    </submittedName>
</protein>
<reference evidence="1 5" key="2">
    <citation type="submission" date="2019-10" db="EMBL/GenBank/DDBJ databases">
        <title>Genetic environment of the oxa23 gene and comparative analysis of carbapenem resistant Acinetobacter baumannii isolates belonging to global clone 1, lineage 2 recovered in a burns hospital outbreak in 2012-2013.</title>
        <authorList>
            <person name="Douraghi M."/>
            <person name="Aris P."/>
            <person name="Kenyon J."/>
            <person name="Hamidian M."/>
        </authorList>
    </citation>
    <scope>NUCLEOTIDE SEQUENCE [LARGE SCALE GENOMIC DNA]</scope>
    <source>
        <strain evidence="1 5">ABS103</strain>
    </source>
</reference>